<organism evidence="2 3">
    <name type="scientific">Armatimonas rosea</name>
    <dbReference type="NCBI Taxonomy" id="685828"/>
    <lineage>
        <taxon>Bacteria</taxon>
        <taxon>Bacillati</taxon>
        <taxon>Armatimonadota</taxon>
        <taxon>Armatimonadia</taxon>
        <taxon>Armatimonadales</taxon>
        <taxon>Armatimonadaceae</taxon>
        <taxon>Armatimonas</taxon>
    </lineage>
</organism>
<evidence type="ECO:0008006" key="4">
    <source>
        <dbReference type="Google" id="ProtNLM"/>
    </source>
</evidence>
<evidence type="ECO:0000313" key="2">
    <source>
        <dbReference type="EMBL" id="MBB6049150.1"/>
    </source>
</evidence>
<proteinExistence type="predicted"/>
<dbReference type="RefSeq" id="WP_184192767.1">
    <property type="nucleotide sequence ID" value="NZ_JACHGW010000001.1"/>
</dbReference>
<sequence length="199" mass="21404">MKQMILALSCLALTTPGWAQEGTEREGHKILLPQIQQVTLQGLYGENRLVQAAGNPLVGFTYSKFQTGDVFIGRDDDNKTFPVTSLHLPNFGWFVDILTGSRADTTLASIGLGGAVRLTSTHLQDGVVAKKGWYYGMGGGLYATRVVGARHTTNAGIGFRLFAGKDSSDGRLLEVGYSYRPGTQGIHPSGLTLGLGRRF</sequence>
<dbReference type="Proteomes" id="UP000520814">
    <property type="component" value="Unassembled WGS sequence"/>
</dbReference>
<protein>
    <recommendedName>
        <fullName evidence="4">Outer membrane protein beta-barrel domain-containing protein</fullName>
    </recommendedName>
</protein>
<feature type="chain" id="PRO_5030551229" description="Outer membrane protein beta-barrel domain-containing protein" evidence="1">
    <location>
        <begin position="20"/>
        <end position="199"/>
    </location>
</feature>
<accession>A0A7W9SMM5</accession>
<gene>
    <name evidence="2" type="ORF">HNQ39_000912</name>
</gene>
<evidence type="ECO:0000256" key="1">
    <source>
        <dbReference type="SAM" id="SignalP"/>
    </source>
</evidence>
<name>A0A7W9SMM5_ARMRO</name>
<comment type="caution">
    <text evidence="2">The sequence shown here is derived from an EMBL/GenBank/DDBJ whole genome shotgun (WGS) entry which is preliminary data.</text>
</comment>
<evidence type="ECO:0000313" key="3">
    <source>
        <dbReference type="Proteomes" id="UP000520814"/>
    </source>
</evidence>
<dbReference type="AlphaFoldDB" id="A0A7W9SMM5"/>
<keyword evidence="3" id="KW-1185">Reference proteome</keyword>
<reference evidence="2 3" key="1">
    <citation type="submission" date="2020-08" db="EMBL/GenBank/DDBJ databases">
        <title>Genomic Encyclopedia of Type Strains, Phase IV (KMG-IV): sequencing the most valuable type-strain genomes for metagenomic binning, comparative biology and taxonomic classification.</title>
        <authorList>
            <person name="Goeker M."/>
        </authorList>
    </citation>
    <scope>NUCLEOTIDE SEQUENCE [LARGE SCALE GENOMIC DNA]</scope>
    <source>
        <strain evidence="2 3">DSM 23562</strain>
    </source>
</reference>
<dbReference type="EMBL" id="JACHGW010000001">
    <property type="protein sequence ID" value="MBB6049150.1"/>
    <property type="molecule type" value="Genomic_DNA"/>
</dbReference>
<keyword evidence="1" id="KW-0732">Signal</keyword>
<feature type="signal peptide" evidence="1">
    <location>
        <begin position="1"/>
        <end position="19"/>
    </location>
</feature>